<accession>A0ABY7DGX7</accession>
<dbReference type="EMBL" id="CP111013">
    <property type="protein sequence ID" value="WAQ95871.1"/>
    <property type="molecule type" value="Genomic_DNA"/>
</dbReference>
<evidence type="ECO:0000313" key="4">
    <source>
        <dbReference type="EMBL" id="WAQ95871.1"/>
    </source>
</evidence>
<evidence type="ECO:0000313" key="5">
    <source>
        <dbReference type="Proteomes" id="UP001164746"/>
    </source>
</evidence>
<keyword evidence="5" id="KW-1185">Reference proteome</keyword>
<feature type="region of interest" description="Disordered" evidence="1">
    <location>
        <begin position="569"/>
        <end position="593"/>
    </location>
</feature>
<keyword evidence="2" id="KW-1133">Transmembrane helix</keyword>
<feature type="transmembrane region" description="Helical" evidence="2">
    <location>
        <begin position="100"/>
        <end position="125"/>
    </location>
</feature>
<evidence type="ECO:0000259" key="3">
    <source>
        <dbReference type="Pfam" id="PF21712"/>
    </source>
</evidence>
<dbReference type="SUPFAM" id="SSF54236">
    <property type="entry name" value="Ubiquitin-like"/>
    <property type="match status" value="1"/>
</dbReference>
<dbReference type="Gene3D" id="3.10.20.90">
    <property type="entry name" value="Phosphatidylinositol 3-kinase Catalytic Subunit, Chain A, domain 1"/>
    <property type="match status" value="1"/>
</dbReference>
<feature type="domain" description="Ras association" evidence="3">
    <location>
        <begin position="272"/>
        <end position="333"/>
    </location>
</feature>
<keyword evidence="2" id="KW-0472">Membrane</keyword>
<keyword evidence="2" id="KW-0812">Transmembrane</keyword>
<proteinExistence type="predicted"/>
<reference evidence="4" key="1">
    <citation type="submission" date="2022-11" db="EMBL/GenBank/DDBJ databases">
        <title>Centuries of genome instability and evolution in soft-shell clam transmissible cancer (bioRxiv).</title>
        <authorList>
            <person name="Hart S.F.M."/>
            <person name="Yonemitsu M.A."/>
            <person name="Giersch R.M."/>
            <person name="Beal B.F."/>
            <person name="Arriagada G."/>
            <person name="Davis B.W."/>
            <person name="Ostrander E.A."/>
            <person name="Goff S.P."/>
            <person name="Metzger M.J."/>
        </authorList>
    </citation>
    <scope>NUCLEOTIDE SEQUENCE</scope>
    <source>
        <strain evidence="4">MELC-2E11</strain>
        <tissue evidence="4">Siphon/mantle</tissue>
    </source>
</reference>
<dbReference type="Pfam" id="PF21712">
    <property type="entry name" value="RASSF8-10_RA"/>
    <property type="match status" value="1"/>
</dbReference>
<dbReference type="InterPro" id="IPR029071">
    <property type="entry name" value="Ubiquitin-like_domsf"/>
</dbReference>
<name>A0ABY7DGX7_MYAAR</name>
<evidence type="ECO:0000256" key="1">
    <source>
        <dbReference type="SAM" id="MobiDB-lite"/>
    </source>
</evidence>
<protein>
    <recommendedName>
        <fullName evidence="3">Ras association domain-containing protein</fullName>
    </recommendedName>
</protein>
<evidence type="ECO:0000256" key="2">
    <source>
        <dbReference type="SAM" id="Phobius"/>
    </source>
</evidence>
<organism evidence="4 5">
    <name type="scientific">Mya arenaria</name>
    <name type="common">Soft-shell clam</name>
    <dbReference type="NCBI Taxonomy" id="6604"/>
    <lineage>
        <taxon>Eukaryota</taxon>
        <taxon>Metazoa</taxon>
        <taxon>Spiralia</taxon>
        <taxon>Lophotrochozoa</taxon>
        <taxon>Mollusca</taxon>
        <taxon>Bivalvia</taxon>
        <taxon>Autobranchia</taxon>
        <taxon>Heteroconchia</taxon>
        <taxon>Euheterodonta</taxon>
        <taxon>Imparidentia</taxon>
        <taxon>Neoheterodontei</taxon>
        <taxon>Myida</taxon>
        <taxon>Myoidea</taxon>
        <taxon>Myidae</taxon>
        <taxon>Mya</taxon>
    </lineage>
</organism>
<feature type="transmembrane region" description="Helical" evidence="2">
    <location>
        <begin position="131"/>
        <end position="153"/>
    </location>
</feature>
<sequence>MLDPIGTKEDINAGASFSHLVTLDRQRQNLSLYGNVRKHLFKDRGTGSMIFLPAMETISQPERPHTSHIHSCRETAQRGRPDPTFKYSVPGGRRLWNQMLIGFVCAACLGMIMLILGSVFIGNAIKGNTSITVMLCVLGMVCGMIILVGTAILGRMLLTRKLRTADDGATQHRPEACLHTCSIIYTPSQDQLNGTVYQDPPPAYEMVIFPLHQAPTLDDGHFAGSIEVNEGSQRLVHPVMISPPKYSIAAAPLPEYGDPMQLIEVEVVIDGVVVKVSVTKGTTCRDLINMATCAGKDQCAVFESSQGVERVISSDTKVLKLIRSWGAHGGRYTLVVRPVDKFTSKMASISRAKRKLQRLRSAIWRHELPANKKMQTTINENLDSDVQKSYNKNISVTRIPPSGVSGKLDIMKRFIRDTEIFHAADVDYRTIALPARTCGDGMDFSELPPRTFGDGMDSDCGDELWDATCVGRCDMDAAFISEESSFTDVSKLNKSVLHGDELVSDSESAFSDCSSACDLERNVYDGGEVTSGTLSLLRAMFSEDDLAACADDAALESFMNTVIETESHSDEGLGSIGSDVLRTKREEMGGANK</sequence>
<dbReference type="Proteomes" id="UP001164746">
    <property type="component" value="Chromosome 2"/>
</dbReference>
<feature type="compositionally biased region" description="Basic and acidic residues" evidence="1">
    <location>
        <begin position="581"/>
        <end position="593"/>
    </location>
</feature>
<gene>
    <name evidence="4" type="ORF">MAR_028561</name>
</gene>
<dbReference type="InterPro" id="IPR048945">
    <property type="entry name" value="RASSF8/10_RA"/>
</dbReference>